<feature type="compositionally biased region" description="Polar residues" evidence="1">
    <location>
        <begin position="141"/>
        <end position="175"/>
    </location>
</feature>
<evidence type="ECO:0000313" key="3">
    <source>
        <dbReference type="EMBL" id="MDB8620000.1"/>
    </source>
</evidence>
<proteinExistence type="predicted"/>
<sequence>MSKETYLQLKKEFWMRFAFNVGIAGIGLVLLIVMIFNQSRYIPYLLVVMGMISLMNQVLVMPTKAKKDAFEKEHPEWKEVSVKGVKVDSQEQSKRYGVSLIALIVVIGSFFAMYRPTLQAQKEQEEKVEIRQKLQPAMENIQKQEQSSREAVQSQMKDLLRTPSSAQKQRQQVGNDQDCLLLTNH</sequence>
<protein>
    <submittedName>
        <fullName evidence="3">Uncharacterized protein</fullName>
    </submittedName>
</protein>
<dbReference type="Proteomes" id="UP001212685">
    <property type="component" value="Unassembled WGS sequence"/>
</dbReference>
<feature type="transmembrane region" description="Helical" evidence="2">
    <location>
        <begin position="13"/>
        <end position="35"/>
    </location>
</feature>
<evidence type="ECO:0000256" key="2">
    <source>
        <dbReference type="SAM" id="Phobius"/>
    </source>
</evidence>
<keyword evidence="2" id="KW-1133">Transmembrane helix</keyword>
<feature type="region of interest" description="Disordered" evidence="1">
    <location>
        <begin position="140"/>
        <end position="178"/>
    </location>
</feature>
<evidence type="ECO:0000256" key="1">
    <source>
        <dbReference type="SAM" id="MobiDB-lite"/>
    </source>
</evidence>
<name>A0AAJ1HD05_STRPA</name>
<feature type="transmembrane region" description="Helical" evidence="2">
    <location>
        <begin position="41"/>
        <end position="60"/>
    </location>
</feature>
<feature type="transmembrane region" description="Helical" evidence="2">
    <location>
        <begin position="96"/>
        <end position="114"/>
    </location>
</feature>
<dbReference type="AlphaFoldDB" id="A0AAJ1HD05"/>
<dbReference type="EMBL" id="JAQMJV010000008">
    <property type="protein sequence ID" value="MDB8620000.1"/>
    <property type="molecule type" value="Genomic_DNA"/>
</dbReference>
<gene>
    <name evidence="3" type="ORF">PNV36_06215</name>
</gene>
<comment type="caution">
    <text evidence="3">The sequence shown here is derived from an EMBL/GenBank/DDBJ whole genome shotgun (WGS) entry which is preliminary data.</text>
</comment>
<dbReference type="RefSeq" id="WP_070448960.1">
    <property type="nucleotide sequence ID" value="NZ_JADMUA010000004.1"/>
</dbReference>
<keyword evidence="2" id="KW-0472">Membrane</keyword>
<evidence type="ECO:0000313" key="4">
    <source>
        <dbReference type="Proteomes" id="UP001212685"/>
    </source>
</evidence>
<organism evidence="3 4">
    <name type="scientific">Streptococcus parasanguinis</name>
    <dbReference type="NCBI Taxonomy" id="1318"/>
    <lineage>
        <taxon>Bacteria</taxon>
        <taxon>Bacillati</taxon>
        <taxon>Bacillota</taxon>
        <taxon>Bacilli</taxon>
        <taxon>Lactobacillales</taxon>
        <taxon>Streptococcaceae</taxon>
        <taxon>Streptococcus</taxon>
    </lineage>
</organism>
<accession>A0AAJ1HD05</accession>
<keyword evidence="2" id="KW-0812">Transmembrane</keyword>
<reference evidence="3" key="1">
    <citation type="submission" date="2023-01" db="EMBL/GenBank/DDBJ databases">
        <title>Human gut microbiome strain richness.</title>
        <authorList>
            <person name="Chen-Liaw A."/>
        </authorList>
    </citation>
    <scope>NUCLEOTIDE SEQUENCE</scope>
    <source>
        <strain evidence="3">1001262st2_G8_1001262B_160229</strain>
    </source>
</reference>